<evidence type="ECO:0000256" key="2">
    <source>
        <dbReference type="SAM" id="MobiDB-lite"/>
    </source>
</evidence>
<evidence type="ECO:0000313" key="5">
    <source>
        <dbReference type="Proteomes" id="UP000446657"/>
    </source>
</evidence>
<dbReference type="PANTHER" id="PTHR33375">
    <property type="entry name" value="CHROMOSOME-PARTITIONING PROTEIN PARB-RELATED"/>
    <property type="match status" value="1"/>
</dbReference>
<name>A0A844KR96_9FIRM</name>
<dbReference type="RefSeq" id="WP_155177689.1">
    <property type="nucleotide sequence ID" value="NZ_WNAK01000045.1"/>
</dbReference>
<feature type="region of interest" description="Disordered" evidence="2">
    <location>
        <begin position="1"/>
        <end position="181"/>
    </location>
</feature>
<dbReference type="NCBIfam" id="TIGR00180">
    <property type="entry name" value="parB_part"/>
    <property type="match status" value="1"/>
</dbReference>
<dbReference type="GO" id="GO:0007059">
    <property type="term" value="P:chromosome segregation"/>
    <property type="evidence" value="ECO:0007669"/>
    <property type="project" value="TreeGrafter"/>
</dbReference>
<dbReference type="Gene3D" id="3.90.1530.30">
    <property type="match status" value="1"/>
</dbReference>
<dbReference type="InterPro" id="IPR036086">
    <property type="entry name" value="ParB/Sulfiredoxin_sf"/>
</dbReference>
<evidence type="ECO:0000259" key="3">
    <source>
        <dbReference type="SMART" id="SM00470"/>
    </source>
</evidence>
<proteinExistence type="inferred from homology"/>
<feature type="compositionally biased region" description="Low complexity" evidence="2">
    <location>
        <begin position="161"/>
        <end position="172"/>
    </location>
</feature>
<dbReference type="Pfam" id="PF02195">
    <property type="entry name" value="ParB_N"/>
    <property type="match status" value="1"/>
</dbReference>
<comment type="similarity">
    <text evidence="1">Belongs to the ParB family.</text>
</comment>
<comment type="caution">
    <text evidence="4">The sequence shown here is derived from an EMBL/GenBank/DDBJ whole genome shotgun (WGS) entry which is preliminary data.</text>
</comment>
<feature type="compositionally biased region" description="Basic and acidic residues" evidence="2">
    <location>
        <begin position="96"/>
        <end position="112"/>
    </location>
</feature>
<feature type="compositionally biased region" description="Low complexity" evidence="2">
    <location>
        <begin position="23"/>
        <end position="38"/>
    </location>
</feature>
<dbReference type="SMART" id="SM00470">
    <property type="entry name" value="ParB"/>
    <property type="match status" value="1"/>
</dbReference>
<dbReference type="GO" id="GO:0005694">
    <property type="term" value="C:chromosome"/>
    <property type="evidence" value="ECO:0007669"/>
    <property type="project" value="TreeGrafter"/>
</dbReference>
<dbReference type="InterPro" id="IPR003115">
    <property type="entry name" value="ParB_N"/>
</dbReference>
<dbReference type="InterPro" id="IPR004437">
    <property type="entry name" value="ParB/RepB/Spo0J"/>
</dbReference>
<gene>
    <name evidence="4" type="ORF">GMD30_15760</name>
</gene>
<dbReference type="EMBL" id="WNAL01000051">
    <property type="protein sequence ID" value="MTR83098.1"/>
    <property type="molecule type" value="Genomic_DNA"/>
</dbReference>
<dbReference type="Gene3D" id="1.10.10.2830">
    <property type="match status" value="1"/>
</dbReference>
<dbReference type="SUPFAM" id="SSF110849">
    <property type="entry name" value="ParB/Sulfiredoxin"/>
    <property type="match status" value="1"/>
</dbReference>
<evidence type="ECO:0000313" key="4">
    <source>
        <dbReference type="EMBL" id="MTR83098.1"/>
    </source>
</evidence>
<dbReference type="GO" id="GO:0003677">
    <property type="term" value="F:DNA binding"/>
    <property type="evidence" value="ECO:0007669"/>
    <property type="project" value="InterPro"/>
</dbReference>
<evidence type="ECO:0000256" key="1">
    <source>
        <dbReference type="ARBA" id="ARBA00006295"/>
    </source>
</evidence>
<feature type="compositionally biased region" description="Basic and acidic residues" evidence="2">
    <location>
        <begin position="120"/>
        <end position="152"/>
    </location>
</feature>
<dbReference type="AlphaFoldDB" id="A0A844KR96"/>
<dbReference type="SUPFAM" id="SSF109709">
    <property type="entry name" value="KorB DNA-binding domain-like"/>
    <property type="match status" value="1"/>
</dbReference>
<feature type="compositionally biased region" description="Basic and acidic residues" evidence="2">
    <location>
        <begin position="54"/>
        <end position="75"/>
    </location>
</feature>
<dbReference type="PANTHER" id="PTHR33375:SF1">
    <property type="entry name" value="CHROMOSOME-PARTITIONING PROTEIN PARB-RELATED"/>
    <property type="match status" value="1"/>
</dbReference>
<dbReference type="Proteomes" id="UP000446657">
    <property type="component" value="Unassembled WGS sequence"/>
</dbReference>
<feature type="domain" description="ParB-like N-terminal" evidence="3">
    <location>
        <begin position="186"/>
        <end position="280"/>
    </location>
</feature>
<reference evidence="4 5" key="1">
    <citation type="journal article" date="2019" name="Nat. Med.">
        <title>A library of human gut bacterial isolates paired with longitudinal multiomics data enables mechanistic microbiome research.</title>
        <authorList>
            <person name="Poyet M."/>
            <person name="Groussin M."/>
            <person name="Gibbons S.M."/>
            <person name="Avila-Pacheco J."/>
            <person name="Jiang X."/>
            <person name="Kearney S.M."/>
            <person name="Perrotta A.R."/>
            <person name="Berdy B."/>
            <person name="Zhao S."/>
            <person name="Lieberman T.D."/>
            <person name="Swanson P.K."/>
            <person name="Smith M."/>
            <person name="Roesemann S."/>
            <person name="Alexander J.E."/>
            <person name="Rich S.A."/>
            <person name="Livny J."/>
            <person name="Vlamakis H."/>
            <person name="Clish C."/>
            <person name="Bullock K."/>
            <person name="Deik A."/>
            <person name="Scott J."/>
            <person name="Pierce K.A."/>
            <person name="Xavier R.J."/>
            <person name="Alm E.J."/>
        </authorList>
    </citation>
    <scope>NUCLEOTIDE SEQUENCE [LARGE SCALE GENOMIC DNA]</scope>
    <source>
        <strain evidence="4 5">BIOML-A1</strain>
    </source>
</reference>
<protein>
    <submittedName>
        <fullName evidence="4">ParB/RepB/Spo0J family partition protein</fullName>
    </submittedName>
</protein>
<sequence>MADEKLNTGPAENISPEAAEPIATPEQAAASEPQQEQTGPAIPEPGDVVVSFDKINELMAEKRQNARAEVEKAETPETPQPANTEEPKKPRRGRPPKAEKAATENQKAEKSAWARKGRPPKADKAAPDKPKPSKRDKVSRSDGKAPDAKEPVKPAQDTAPKETAAAEQTAPEPTTPPRPVEEGKLVYLKLSEVHPFHTFRPHPFKVRDDAKMQEIVASIRVNGVMVPGLARPEKDGNGYEIVAGHRRTHGSELAGLEEMPFIVREMTDHEAVQAMKDSNKQRDGMLPSELAALLELEVEDIKHQGGRLKGVAEGDVGKRSVEIVGEAHEMNYKKVMRYLRLNSLVPELLDKVDDKKMGFMPAVELSYIKPKNQRLIAVSIDGEQASPSLAQAKRLRELDKEGKLNGDVIDGILSEQKKEDRGVIISTAELEKYFGKEVTPAKMKEQIMSLLDDWKEKQPPELAKVPKKQELDK</sequence>
<dbReference type="CDD" id="cd16407">
    <property type="entry name" value="ParB_N_like"/>
    <property type="match status" value="1"/>
</dbReference>
<dbReference type="InterPro" id="IPR050336">
    <property type="entry name" value="Chromosome_partition/occlusion"/>
</dbReference>
<organism evidence="4 5">
    <name type="scientific">Roseburia faecis</name>
    <dbReference type="NCBI Taxonomy" id="301302"/>
    <lineage>
        <taxon>Bacteria</taxon>
        <taxon>Bacillati</taxon>
        <taxon>Bacillota</taxon>
        <taxon>Clostridia</taxon>
        <taxon>Lachnospirales</taxon>
        <taxon>Lachnospiraceae</taxon>
        <taxon>Roseburia</taxon>
    </lineage>
</organism>
<accession>A0A844KR96</accession>